<feature type="compositionally biased region" description="Polar residues" evidence="1">
    <location>
        <begin position="72"/>
        <end position="83"/>
    </location>
</feature>
<comment type="caution">
    <text evidence="2">The sequence shown here is derived from an EMBL/GenBank/DDBJ whole genome shotgun (WGS) entry which is preliminary data.</text>
</comment>
<keyword evidence="3" id="KW-1185">Reference proteome</keyword>
<dbReference type="AlphaFoldDB" id="Q1YJH5"/>
<feature type="compositionally biased region" description="Basic and acidic residues" evidence="1">
    <location>
        <begin position="1"/>
        <end position="13"/>
    </location>
</feature>
<feature type="region of interest" description="Disordered" evidence="1">
    <location>
        <begin position="1"/>
        <end position="103"/>
    </location>
</feature>
<dbReference type="EMBL" id="AAPJ01000002">
    <property type="protein sequence ID" value="EAS50898.1"/>
    <property type="molecule type" value="Genomic_DNA"/>
</dbReference>
<accession>Q1YJH5</accession>
<dbReference type="HOGENOM" id="CLU_2260558_0_0_5"/>
<dbReference type="Proteomes" id="UP000000321">
    <property type="component" value="Unassembled WGS sequence"/>
</dbReference>
<name>Q1YJH5_AURMS</name>
<evidence type="ECO:0000256" key="1">
    <source>
        <dbReference type="SAM" id="MobiDB-lite"/>
    </source>
</evidence>
<protein>
    <submittedName>
        <fullName evidence="2">Uncharacterized protein</fullName>
    </submittedName>
</protein>
<proteinExistence type="predicted"/>
<sequence length="103" mass="10508">MDEESYHGSHCEPEQQVGQISAGAAGRAGRPRDGADHSPALRAPGSDSGAGRQARRGDEAAGLIAAVRRRSITLNQRAEQSGPSHAASPGEGDGDQPSRLAVG</sequence>
<reference evidence="2 3" key="1">
    <citation type="journal article" date="2008" name="Appl. Environ. Microbiol.">
        <title>Genomic insights into Mn(II) oxidation by the marine alphaproteobacterium Aurantimonas sp. strain SI85-9A1.</title>
        <authorList>
            <person name="Dick G.J."/>
            <person name="Podell S."/>
            <person name="Johnson H.A."/>
            <person name="Rivera-Espinoza Y."/>
            <person name="Bernier-Latmani R."/>
            <person name="McCarthy J.K."/>
            <person name="Torpey J.W."/>
            <person name="Clement B.G."/>
            <person name="Gaasterland T."/>
            <person name="Tebo B.M."/>
        </authorList>
    </citation>
    <scope>NUCLEOTIDE SEQUENCE [LARGE SCALE GENOMIC DNA]</scope>
    <source>
        <strain evidence="2 3">SI85-9A1</strain>
    </source>
</reference>
<gene>
    <name evidence="2" type="ORF">SI859A1_01024</name>
</gene>
<evidence type="ECO:0000313" key="3">
    <source>
        <dbReference type="Proteomes" id="UP000000321"/>
    </source>
</evidence>
<dbReference type="BioCyc" id="AURANTIMONAS:SI859A1_01024-MONOMER"/>
<evidence type="ECO:0000313" key="2">
    <source>
        <dbReference type="EMBL" id="EAS50898.1"/>
    </source>
</evidence>
<organism evidence="2 3">
    <name type="scientific">Aurantimonas manganoxydans (strain ATCC BAA-1229 / DSM 21871 / SI85-9A1)</name>
    <dbReference type="NCBI Taxonomy" id="287752"/>
    <lineage>
        <taxon>Bacteria</taxon>
        <taxon>Pseudomonadati</taxon>
        <taxon>Pseudomonadota</taxon>
        <taxon>Alphaproteobacteria</taxon>
        <taxon>Hyphomicrobiales</taxon>
        <taxon>Aurantimonadaceae</taxon>
        <taxon>Aurantimonas</taxon>
    </lineage>
</organism>